<dbReference type="InterPro" id="IPR000182">
    <property type="entry name" value="GNAT_dom"/>
</dbReference>
<dbReference type="PROSITE" id="PS51186">
    <property type="entry name" value="GNAT"/>
    <property type="match status" value="1"/>
</dbReference>
<gene>
    <name evidence="5" type="ORF">KIH74_07435</name>
</gene>
<dbReference type="CDD" id="cd04301">
    <property type="entry name" value="NAT_SF"/>
    <property type="match status" value="1"/>
</dbReference>
<dbReference type="Pfam" id="PF00583">
    <property type="entry name" value="Acetyltransf_1"/>
    <property type="match status" value="1"/>
</dbReference>
<keyword evidence="2" id="KW-0012">Acyltransferase</keyword>
<feature type="domain" description="N-acetyltransferase" evidence="4">
    <location>
        <begin position="16"/>
        <end position="204"/>
    </location>
</feature>
<evidence type="ECO:0000313" key="6">
    <source>
        <dbReference type="Proteomes" id="UP001197247"/>
    </source>
</evidence>
<dbReference type="InterPro" id="IPR050832">
    <property type="entry name" value="Bact_Acetyltransf"/>
</dbReference>
<reference evidence="5 6" key="1">
    <citation type="submission" date="2021-05" db="EMBL/GenBank/DDBJ databases">
        <title>Kineosporia and Streptomyces sp. nov. two new marine actinobacteria isolated from Coral.</title>
        <authorList>
            <person name="Buangrab K."/>
            <person name="Sutthacheep M."/>
            <person name="Yeemin T."/>
            <person name="Harunari E."/>
            <person name="Igarashi Y."/>
            <person name="Kanchanasin P."/>
            <person name="Tanasupawat S."/>
            <person name="Phongsopitanun W."/>
        </authorList>
    </citation>
    <scope>NUCLEOTIDE SEQUENCE [LARGE SCALE GENOMIC DNA]</scope>
    <source>
        <strain evidence="5 6">J2-2</strain>
    </source>
</reference>
<organism evidence="5 6">
    <name type="scientific">Kineosporia corallincola</name>
    <dbReference type="NCBI Taxonomy" id="2835133"/>
    <lineage>
        <taxon>Bacteria</taxon>
        <taxon>Bacillati</taxon>
        <taxon>Actinomycetota</taxon>
        <taxon>Actinomycetes</taxon>
        <taxon>Kineosporiales</taxon>
        <taxon>Kineosporiaceae</taxon>
        <taxon>Kineosporia</taxon>
    </lineage>
</organism>
<name>A0ABS5TCE7_9ACTN</name>
<feature type="region of interest" description="Disordered" evidence="3">
    <location>
        <begin position="73"/>
        <end position="100"/>
    </location>
</feature>
<dbReference type="Proteomes" id="UP001197247">
    <property type="component" value="Unassembled WGS sequence"/>
</dbReference>
<dbReference type="EMBL" id="JAHBAY010000003">
    <property type="protein sequence ID" value="MBT0768753.1"/>
    <property type="molecule type" value="Genomic_DNA"/>
</dbReference>
<dbReference type="RefSeq" id="WP_214155060.1">
    <property type="nucleotide sequence ID" value="NZ_JAHBAY010000003.1"/>
</dbReference>
<comment type="caution">
    <text evidence="5">The sequence shown here is derived from an EMBL/GenBank/DDBJ whole genome shotgun (WGS) entry which is preliminary data.</text>
</comment>
<evidence type="ECO:0000256" key="1">
    <source>
        <dbReference type="ARBA" id="ARBA00022679"/>
    </source>
</evidence>
<dbReference type="SUPFAM" id="SSF55729">
    <property type="entry name" value="Acyl-CoA N-acyltransferases (Nat)"/>
    <property type="match status" value="1"/>
</dbReference>
<protein>
    <submittedName>
        <fullName evidence="5">GNAT family N-acetyltransferase</fullName>
    </submittedName>
</protein>
<evidence type="ECO:0000256" key="3">
    <source>
        <dbReference type="SAM" id="MobiDB-lite"/>
    </source>
</evidence>
<proteinExistence type="predicted"/>
<accession>A0ABS5TCE7</accession>
<evidence type="ECO:0000259" key="4">
    <source>
        <dbReference type="PROSITE" id="PS51186"/>
    </source>
</evidence>
<evidence type="ECO:0000256" key="2">
    <source>
        <dbReference type="ARBA" id="ARBA00023315"/>
    </source>
</evidence>
<dbReference type="Gene3D" id="3.40.630.30">
    <property type="match status" value="1"/>
</dbReference>
<keyword evidence="1" id="KW-0808">Transferase</keyword>
<feature type="region of interest" description="Disordered" evidence="3">
    <location>
        <begin position="1"/>
        <end position="24"/>
    </location>
</feature>
<evidence type="ECO:0000313" key="5">
    <source>
        <dbReference type="EMBL" id="MBT0768753.1"/>
    </source>
</evidence>
<keyword evidence="6" id="KW-1185">Reference proteome</keyword>
<dbReference type="InterPro" id="IPR016181">
    <property type="entry name" value="Acyl_CoA_acyltransferase"/>
</dbReference>
<sequence>MTPDNAGSADGAARGPEITAASPHDIPDLARLAAETFPLACPPHMTSQAVSGFIAEQLSEAAFGKHLADPNCDVSIARPGSPQAETPQPGTPQPGTPDGYALTLFQPAPPEIARLIGTTERVTYLSKLYVRPGAHGGGIGRALLARVREQAHHRGSRLIWLGTNQLNTSAQRFYERTGFEQVGVRQFLVGGVLENDFVYALREPR</sequence>
<dbReference type="PANTHER" id="PTHR43877">
    <property type="entry name" value="AMINOALKYLPHOSPHONATE N-ACETYLTRANSFERASE-RELATED-RELATED"/>
    <property type="match status" value="1"/>
</dbReference>